<feature type="binding site" evidence="6">
    <location>
        <position position="21"/>
    </location>
    <ligand>
        <name>S-adenosyl-L-methionine</name>
        <dbReference type="ChEBI" id="CHEBI:59789"/>
    </ligand>
</feature>
<comment type="function">
    <text evidence="6">Aminocarboxypropyltransferase that catalyzes the aminocarboxypropyl transfer on pseudouridine at position 1191 (Psi1191) in 18S rRNA. It constitutes the last step in biosynthesis of the hypermodified N1-methyl-N3-(3-amino-3-carboxypropyl) pseudouridine (m1acp3-Psi) conserved in eukaryotic 18S rRNA.</text>
</comment>
<dbReference type="GO" id="GO:0000455">
    <property type="term" value="P:enzyme-directed rRNA pseudouridine synthesis"/>
    <property type="evidence" value="ECO:0007669"/>
    <property type="project" value="UniProtKB-UniRule"/>
</dbReference>
<dbReference type="GO" id="GO:0005737">
    <property type="term" value="C:cytoplasm"/>
    <property type="evidence" value="ECO:0007669"/>
    <property type="project" value="UniProtKB-SubCell"/>
</dbReference>
<feature type="binding site" evidence="6">
    <location>
        <position position="93"/>
    </location>
    <ligand>
        <name>S-adenosyl-L-methionine</name>
        <dbReference type="ChEBI" id="CHEBI:59789"/>
    </ligand>
</feature>
<evidence type="ECO:0000256" key="6">
    <source>
        <dbReference type="HAMAP-Rule" id="MF_03146"/>
    </source>
</evidence>
<dbReference type="InterPro" id="IPR007209">
    <property type="entry name" value="RNaseL-inhib-like_metal-bd_dom"/>
</dbReference>
<comment type="similarity">
    <text evidence="6">Belongs to the TDD superfamily. TSR3 family.</text>
</comment>
<dbReference type="InterPro" id="IPR022968">
    <property type="entry name" value="Tsr3-like"/>
</dbReference>
<dbReference type="PANTHER" id="PTHR20426:SF0">
    <property type="entry name" value="18S RRNA AMINOCARBOXYPROPYLTRANSFERASE"/>
    <property type="match status" value="1"/>
</dbReference>
<dbReference type="EC" id="2.5.1.157" evidence="6"/>
<dbReference type="InterPro" id="IPR007177">
    <property type="entry name" value="Tsr3_C"/>
</dbReference>
<feature type="binding site" evidence="6">
    <location>
        <position position="70"/>
    </location>
    <ligand>
        <name>S-adenosyl-L-methionine</name>
        <dbReference type="ChEBI" id="CHEBI:59789"/>
    </ligand>
</feature>
<dbReference type="Pfam" id="PF04034">
    <property type="entry name" value="Ribo_biogen_C"/>
    <property type="match status" value="1"/>
</dbReference>
<protein>
    <recommendedName>
        <fullName evidence="6">18S rRNA aminocarboxypropyltransferase</fullName>
        <ecNumber evidence="6">2.5.1.157</ecNumber>
    </recommendedName>
</protein>
<dbReference type="PANTHER" id="PTHR20426">
    <property type="entry name" value="RIBOSOME BIOGENESIS PROTEIN TSR3 HOMOLOG"/>
    <property type="match status" value="1"/>
</dbReference>
<proteinExistence type="inferred from homology"/>
<keyword evidence="5 6" id="KW-0949">S-adenosyl-L-methionine</keyword>
<comment type="catalytic activity">
    <reaction evidence="6">
        <text>N(1)-methylpseudouridine(1191) in yeast 18S rRNA + S-adenosyl-L-methionine = N(1)-methyl-N(3)-[(3S)-3-amino-3-carboxypropyl]pseudouridine(1191) in yeast 18S rRNA + S-methyl-5'-thioadenosine + H(+)</text>
        <dbReference type="Rhea" id="RHEA:63300"/>
        <dbReference type="Rhea" id="RHEA-COMP:13852"/>
        <dbReference type="Rhea" id="RHEA-COMP:16309"/>
        <dbReference type="ChEBI" id="CHEBI:15378"/>
        <dbReference type="ChEBI" id="CHEBI:17509"/>
        <dbReference type="ChEBI" id="CHEBI:59789"/>
        <dbReference type="ChEBI" id="CHEBI:74890"/>
        <dbReference type="ChEBI" id="CHEBI:146234"/>
    </reaction>
</comment>
<organism evidence="9 10">
    <name type="scientific">Clydaea vesicula</name>
    <dbReference type="NCBI Taxonomy" id="447962"/>
    <lineage>
        <taxon>Eukaryota</taxon>
        <taxon>Fungi</taxon>
        <taxon>Fungi incertae sedis</taxon>
        <taxon>Chytridiomycota</taxon>
        <taxon>Chytridiomycota incertae sedis</taxon>
        <taxon>Chytridiomycetes</taxon>
        <taxon>Lobulomycetales</taxon>
        <taxon>Lobulomycetaceae</taxon>
        <taxon>Clydaea</taxon>
    </lineage>
</organism>
<dbReference type="Proteomes" id="UP001211065">
    <property type="component" value="Unassembled WGS sequence"/>
</dbReference>
<evidence type="ECO:0000313" key="10">
    <source>
        <dbReference type="Proteomes" id="UP001211065"/>
    </source>
</evidence>
<reference evidence="9" key="1">
    <citation type="submission" date="2020-05" db="EMBL/GenBank/DDBJ databases">
        <title>Phylogenomic resolution of chytrid fungi.</title>
        <authorList>
            <person name="Stajich J.E."/>
            <person name="Amses K."/>
            <person name="Simmons R."/>
            <person name="Seto K."/>
            <person name="Myers J."/>
            <person name="Bonds A."/>
            <person name="Quandt C.A."/>
            <person name="Barry K."/>
            <person name="Liu P."/>
            <person name="Grigoriev I."/>
            <person name="Longcore J.E."/>
            <person name="James T.Y."/>
        </authorList>
    </citation>
    <scope>NUCLEOTIDE SEQUENCE</scope>
    <source>
        <strain evidence="9">JEL0476</strain>
    </source>
</reference>
<comment type="caution">
    <text evidence="9">The sequence shown here is derived from an EMBL/GenBank/DDBJ whole genome shotgun (WGS) entry which is preliminary data.</text>
</comment>
<feature type="domain" description="16S/18S rRNA aminocarboxypropyltransferase Tsr3 C-terminal" evidence="7">
    <location>
        <begin position="44"/>
        <end position="169"/>
    </location>
</feature>
<dbReference type="GO" id="GO:0030490">
    <property type="term" value="P:maturation of SSU-rRNA"/>
    <property type="evidence" value="ECO:0007669"/>
    <property type="project" value="TreeGrafter"/>
</dbReference>
<dbReference type="Pfam" id="PF04068">
    <property type="entry name" value="Fer4_RLI"/>
    <property type="match status" value="1"/>
</dbReference>
<dbReference type="GO" id="GO:0005634">
    <property type="term" value="C:nucleus"/>
    <property type="evidence" value="ECO:0007669"/>
    <property type="project" value="UniProtKB-SubCell"/>
</dbReference>
<dbReference type="AlphaFoldDB" id="A0AAD5U5B3"/>
<evidence type="ECO:0000256" key="1">
    <source>
        <dbReference type="ARBA" id="ARBA00022490"/>
    </source>
</evidence>
<name>A0AAD5U5B3_9FUNG</name>
<evidence type="ECO:0000259" key="8">
    <source>
        <dbReference type="Pfam" id="PF04068"/>
    </source>
</evidence>
<keyword evidence="4 6" id="KW-0808">Transferase</keyword>
<evidence type="ECO:0000256" key="5">
    <source>
        <dbReference type="ARBA" id="ARBA00022691"/>
    </source>
</evidence>
<keyword evidence="1 6" id="KW-0963">Cytoplasm</keyword>
<evidence type="ECO:0000256" key="4">
    <source>
        <dbReference type="ARBA" id="ARBA00022679"/>
    </source>
</evidence>
<evidence type="ECO:0000313" key="9">
    <source>
        <dbReference type="EMBL" id="KAJ3223531.1"/>
    </source>
</evidence>
<gene>
    <name evidence="6 9" type="primary">TSR3</name>
    <name evidence="9" type="ORF">HK099_001009</name>
</gene>
<dbReference type="GO" id="GO:0106388">
    <property type="term" value="F:rRNA small subunit aminocarboxypropyltransferase activity"/>
    <property type="evidence" value="ECO:0007669"/>
    <property type="project" value="UniProtKB-EC"/>
</dbReference>
<keyword evidence="6" id="KW-0539">Nucleus</keyword>
<evidence type="ECO:0000256" key="3">
    <source>
        <dbReference type="ARBA" id="ARBA00022552"/>
    </source>
</evidence>
<evidence type="ECO:0000259" key="7">
    <source>
        <dbReference type="Pfam" id="PF04034"/>
    </source>
</evidence>
<keyword evidence="3 6" id="KW-0698">rRNA processing</keyword>
<dbReference type="EMBL" id="JADGJW010000126">
    <property type="protein sequence ID" value="KAJ3223531.1"/>
    <property type="molecule type" value="Genomic_DNA"/>
</dbReference>
<keyword evidence="2 6" id="KW-0690">Ribosome biogenesis</keyword>
<dbReference type="GO" id="GO:1904047">
    <property type="term" value="F:S-adenosyl-L-methionine binding"/>
    <property type="evidence" value="ECO:0007669"/>
    <property type="project" value="UniProtKB-UniRule"/>
</dbReference>
<comment type="caution">
    <text evidence="6">Lacks conserved residue(s) required for the propagation of feature annotation.</text>
</comment>
<dbReference type="NCBIfam" id="NF002621">
    <property type="entry name" value="PRK02287.1"/>
    <property type="match status" value="1"/>
</dbReference>
<comment type="subcellular location">
    <subcellularLocation>
        <location evidence="6">Cytoplasm</location>
    </subcellularLocation>
    <subcellularLocation>
        <location evidence="6">Nucleus</location>
    </subcellularLocation>
</comment>
<feature type="domain" description="RNase L inhibitor RLI-like possible metal-binding" evidence="8">
    <location>
        <begin position="6"/>
        <end position="37"/>
    </location>
</feature>
<accession>A0AAD5U5B3</accession>
<evidence type="ECO:0000256" key="2">
    <source>
        <dbReference type="ARBA" id="ARBA00022517"/>
    </source>
</evidence>
<sequence>MVINCPIAMYDFGHCDPKRCSGKKLERKNFIKSLKIGSYKFKGIVLSPKGRKSVSPADKAIISSSGLCVVECSWAKINEVPFHKIRCKEERLLPYLIAANPVNYGKPMKLNCVEALAAAFYICGLDEFGDELLSIFSWGHAFKELNEELLQIYSKCKDSTEVVEKQNLYLKQFDLEVEENKKRKLLESDYNTEDVFKNGSKNREIFTDYESSDDDSYYELDKFGNRIRDEENSNNENNESCLDKNINVIVDKFGNTKALSDSDYEDISEEAEFDSLGNTIEKK</sequence>
<keyword evidence="10" id="KW-1185">Reference proteome</keyword>
<comment type="catalytic activity">
    <reaction evidence="6">
        <text>an N(1)-methylpseudouridine in rRNA + S-adenosyl-L-methionine = N(1)-methyl-N(3)-[(3S)-3-amino-3-carboxypropyl]pseudouridine in rRNA + S-methyl-5'-thioadenosine + H(+)</text>
        <dbReference type="Rhea" id="RHEA:63296"/>
        <dbReference type="Rhea" id="RHEA-COMP:11634"/>
        <dbReference type="Rhea" id="RHEA-COMP:16310"/>
        <dbReference type="ChEBI" id="CHEBI:15378"/>
        <dbReference type="ChEBI" id="CHEBI:17509"/>
        <dbReference type="ChEBI" id="CHEBI:59789"/>
        <dbReference type="ChEBI" id="CHEBI:74890"/>
        <dbReference type="ChEBI" id="CHEBI:146234"/>
        <dbReference type="EC" id="2.5.1.157"/>
    </reaction>
</comment>
<dbReference type="HAMAP" id="MF_01116">
    <property type="entry name" value="TSR3"/>
    <property type="match status" value="1"/>
</dbReference>